<dbReference type="Gene3D" id="1.10.10.10">
    <property type="entry name" value="Winged helix-like DNA-binding domain superfamily/Winged helix DNA-binding domain"/>
    <property type="match status" value="1"/>
</dbReference>
<sequence>MFDIVLLRTFEAVASLSSFTKAGQQLNLTQSAVSAHIRRLEEQAGNVLLERNTRTVALTPQGQALLGYAKAILRLSEEARTLMKGSANAVHLRIGTSDDLTSTWLPSVLKRFQDSRSGRTLEIQISNTNSLLGIMDKGELDLIIGCRCRGDQSGIHLWNEPLRWAIGKTSLEAGATVPLAVFPEPCPYRDAALVALAAKTVNG</sequence>
<dbReference type="Pfam" id="PF03466">
    <property type="entry name" value="LysR_substrate"/>
    <property type="match status" value="1"/>
</dbReference>
<dbReference type="PRINTS" id="PR00039">
    <property type="entry name" value="HTHLYSR"/>
</dbReference>
<proteinExistence type="inferred from homology"/>
<dbReference type="InterPro" id="IPR036388">
    <property type="entry name" value="WH-like_DNA-bd_sf"/>
</dbReference>
<evidence type="ECO:0000256" key="4">
    <source>
        <dbReference type="ARBA" id="ARBA00023163"/>
    </source>
</evidence>
<evidence type="ECO:0000256" key="1">
    <source>
        <dbReference type="ARBA" id="ARBA00009437"/>
    </source>
</evidence>
<evidence type="ECO:0000313" key="7">
    <source>
        <dbReference type="Proteomes" id="UP000558475"/>
    </source>
</evidence>
<dbReference type="AlphaFoldDB" id="A0A7X6FSQ0"/>
<protein>
    <submittedName>
        <fullName evidence="6">LysR family transcriptional regulator</fullName>
    </submittedName>
</protein>
<dbReference type="InterPro" id="IPR000847">
    <property type="entry name" value="LysR_HTH_N"/>
</dbReference>
<dbReference type="PROSITE" id="PS50931">
    <property type="entry name" value="HTH_LYSR"/>
    <property type="match status" value="1"/>
</dbReference>
<dbReference type="GO" id="GO:0003677">
    <property type="term" value="F:DNA binding"/>
    <property type="evidence" value="ECO:0007669"/>
    <property type="project" value="UniProtKB-KW"/>
</dbReference>
<gene>
    <name evidence="6" type="ORF">HGG76_24920</name>
</gene>
<dbReference type="GO" id="GO:0003700">
    <property type="term" value="F:DNA-binding transcription factor activity"/>
    <property type="evidence" value="ECO:0007669"/>
    <property type="project" value="InterPro"/>
</dbReference>
<evidence type="ECO:0000256" key="2">
    <source>
        <dbReference type="ARBA" id="ARBA00023015"/>
    </source>
</evidence>
<organism evidence="6 7">
    <name type="scientific">Brucella tritici</name>
    <dbReference type="NCBI Taxonomy" id="94626"/>
    <lineage>
        <taxon>Bacteria</taxon>
        <taxon>Pseudomonadati</taxon>
        <taxon>Pseudomonadota</taxon>
        <taxon>Alphaproteobacteria</taxon>
        <taxon>Hyphomicrobiales</taxon>
        <taxon>Brucellaceae</taxon>
        <taxon>Brucella/Ochrobactrum group</taxon>
        <taxon>Brucella</taxon>
    </lineage>
</organism>
<dbReference type="Pfam" id="PF00126">
    <property type="entry name" value="HTH_1"/>
    <property type="match status" value="1"/>
</dbReference>
<dbReference type="SUPFAM" id="SSF53850">
    <property type="entry name" value="Periplasmic binding protein-like II"/>
    <property type="match status" value="1"/>
</dbReference>
<keyword evidence="2" id="KW-0805">Transcription regulation</keyword>
<dbReference type="PANTHER" id="PTHR30579">
    <property type="entry name" value="TRANSCRIPTIONAL REGULATOR"/>
    <property type="match status" value="1"/>
</dbReference>
<dbReference type="FunFam" id="1.10.10.10:FF:000001">
    <property type="entry name" value="LysR family transcriptional regulator"/>
    <property type="match status" value="1"/>
</dbReference>
<comment type="caution">
    <text evidence="6">The sequence shown here is derived from an EMBL/GenBank/DDBJ whole genome shotgun (WGS) entry which is preliminary data.</text>
</comment>
<keyword evidence="3" id="KW-0238">DNA-binding</keyword>
<dbReference type="InterPro" id="IPR050176">
    <property type="entry name" value="LTTR"/>
</dbReference>
<dbReference type="Gene3D" id="3.40.190.10">
    <property type="entry name" value="Periplasmic binding protein-like II"/>
    <property type="match status" value="1"/>
</dbReference>
<comment type="similarity">
    <text evidence="1">Belongs to the LysR transcriptional regulatory family.</text>
</comment>
<feature type="domain" description="HTH lysR-type" evidence="5">
    <location>
        <begin position="2"/>
        <end position="59"/>
    </location>
</feature>
<keyword evidence="4" id="KW-0804">Transcription</keyword>
<dbReference type="InterPro" id="IPR005119">
    <property type="entry name" value="LysR_subst-bd"/>
</dbReference>
<dbReference type="InterPro" id="IPR036390">
    <property type="entry name" value="WH_DNA-bd_sf"/>
</dbReference>
<evidence type="ECO:0000256" key="3">
    <source>
        <dbReference type="ARBA" id="ARBA00023125"/>
    </source>
</evidence>
<dbReference type="Proteomes" id="UP000558475">
    <property type="component" value="Unassembled WGS sequence"/>
</dbReference>
<evidence type="ECO:0000313" key="6">
    <source>
        <dbReference type="EMBL" id="NKW11048.1"/>
    </source>
</evidence>
<dbReference type="EMBL" id="JAAXZB010000003">
    <property type="protein sequence ID" value="NKW11048.1"/>
    <property type="molecule type" value="Genomic_DNA"/>
</dbReference>
<dbReference type="PANTHER" id="PTHR30579:SF7">
    <property type="entry name" value="HTH-TYPE TRANSCRIPTIONAL REGULATOR LRHA-RELATED"/>
    <property type="match status" value="1"/>
</dbReference>
<reference evidence="6 7" key="1">
    <citation type="submission" date="2020-04" db="EMBL/GenBank/DDBJ databases">
        <title>Whole genome sequencing of clinical and environmental type strains of Ochrobactrum.</title>
        <authorList>
            <person name="Dharne M."/>
        </authorList>
    </citation>
    <scope>NUCLEOTIDE SEQUENCE [LARGE SCALE GENOMIC DNA]</scope>
    <source>
        <strain evidence="6 7">DSM 13340</strain>
    </source>
</reference>
<dbReference type="SUPFAM" id="SSF46785">
    <property type="entry name" value="Winged helix' DNA-binding domain"/>
    <property type="match status" value="1"/>
</dbReference>
<evidence type="ECO:0000259" key="5">
    <source>
        <dbReference type="PROSITE" id="PS50931"/>
    </source>
</evidence>
<accession>A0A7X6FSQ0</accession>
<name>A0A7X6FSQ0_9HYPH</name>